<reference evidence="1 2" key="1">
    <citation type="journal article" date="2016" name="Environ. Microbiol.">
        <title>New Methyloceanibacter diversity from North Sea sediments includes methanotroph containing solely the soluble methane monooxygenase.</title>
        <authorList>
            <person name="Vekeman B."/>
            <person name="Kerckhof F.M."/>
            <person name="Cremers G."/>
            <person name="de Vos P."/>
            <person name="Vandamme P."/>
            <person name="Boon N."/>
            <person name="Op den Camp H.J."/>
            <person name="Heylen K."/>
        </authorList>
    </citation>
    <scope>NUCLEOTIDE SEQUENCE [LARGE SCALE GENOMIC DNA]</scope>
    <source>
        <strain evidence="1 2">R-67177</strain>
    </source>
</reference>
<evidence type="ECO:0008006" key="3">
    <source>
        <dbReference type="Google" id="ProtNLM"/>
    </source>
</evidence>
<proteinExistence type="predicted"/>
<dbReference type="InterPro" id="IPR027417">
    <property type="entry name" value="P-loop_NTPase"/>
</dbReference>
<evidence type="ECO:0000313" key="2">
    <source>
        <dbReference type="Proteomes" id="UP000095042"/>
    </source>
</evidence>
<dbReference type="AlphaFoldDB" id="A0A1E3VTC7"/>
<dbReference type="RefSeq" id="WP_141701775.1">
    <property type="nucleotide sequence ID" value="NZ_LPWD01000455.1"/>
</dbReference>
<comment type="caution">
    <text evidence="1">The sequence shown here is derived from an EMBL/GenBank/DDBJ whole genome shotgun (WGS) entry which is preliminary data.</text>
</comment>
<dbReference type="SUPFAM" id="SSF52540">
    <property type="entry name" value="P-loop containing nucleoside triphosphate hydrolases"/>
    <property type="match status" value="1"/>
</dbReference>
<accession>A0A1E3VTC7</accession>
<keyword evidence="2" id="KW-1185">Reference proteome</keyword>
<dbReference type="EMBL" id="LPWD01000455">
    <property type="protein sequence ID" value="ODR96788.1"/>
    <property type="molecule type" value="Genomic_DNA"/>
</dbReference>
<organism evidence="1 2">
    <name type="scientific">Methyloceanibacter marginalis</name>
    <dbReference type="NCBI Taxonomy" id="1774971"/>
    <lineage>
        <taxon>Bacteria</taxon>
        <taxon>Pseudomonadati</taxon>
        <taxon>Pseudomonadota</taxon>
        <taxon>Alphaproteobacteria</taxon>
        <taxon>Hyphomicrobiales</taxon>
        <taxon>Hyphomicrobiaceae</taxon>
        <taxon>Methyloceanibacter</taxon>
    </lineage>
</organism>
<dbReference type="OrthoDB" id="8446141at2"/>
<dbReference type="Proteomes" id="UP000095042">
    <property type="component" value="Unassembled WGS sequence"/>
</dbReference>
<dbReference type="Gene3D" id="3.40.50.300">
    <property type="entry name" value="P-loop containing nucleotide triphosphate hydrolases"/>
    <property type="match status" value="1"/>
</dbReference>
<sequence>MLTPAQIVFRLGQLVRGQWGNRPVIEYDGQVIYRLPPPLSNKPSCLMFTQPKSGSKMARGILRELARQSGLQPTGPGGAFFKAGIPQSEIPASTSEIFQPSGYFYHFSNVPTEYEIPIDAPTLVHVRDIRDVLVSKYYSLRDSHPEPGDAVASDKKQAFLNQREILRKVDVDQGVLRLATRGVADMMRGLRVRASCRGSMLTRYEDMVYRKEEWAQDVCRQFGWDRSKKAIARAVAPFDVFPDGERPDRHVRQVHPGNYQKKLKPETIKRLNEMFHEELEFFGYPVQ</sequence>
<protein>
    <recommendedName>
        <fullName evidence="3">Sulfotransferase domain-containing protein</fullName>
    </recommendedName>
</protein>
<name>A0A1E3VTC7_9HYPH</name>
<gene>
    <name evidence="1" type="ORF">AUC71_04270</name>
</gene>
<evidence type="ECO:0000313" key="1">
    <source>
        <dbReference type="EMBL" id="ODR96788.1"/>
    </source>
</evidence>